<dbReference type="EMBL" id="DNZF01000243">
    <property type="protein sequence ID" value="HBK54486.1"/>
    <property type="molecule type" value="Genomic_DNA"/>
</dbReference>
<dbReference type="InterPro" id="IPR018060">
    <property type="entry name" value="HTH_AraC"/>
</dbReference>
<evidence type="ECO:0000256" key="2">
    <source>
        <dbReference type="ARBA" id="ARBA00023125"/>
    </source>
</evidence>
<name>A0A354Z0J4_9FIRM</name>
<proteinExistence type="predicted"/>
<dbReference type="GO" id="GO:0003700">
    <property type="term" value="F:DNA-binding transcription factor activity"/>
    <property type="evidence" value="ECO:0007669"/>
    <property type="project" value="InterPro"/>
</dbReference>
<dbReference type="Proteomes" id="UP000263273">
    <property type="component" value="Unassembled WGS sequence"/>
</dbReference>
<keyword evidence="2" id="KW-0238">DNA-binding</keyword>
<evidence type="ECO:0000313" key="6">
    <source>
        <dbReference type="Proteomes" id="UP000263273"/>
    </source>
</evidence>
<keyword evidence="1" id="KW-0805">Transcription regulation</keyword>
<evidence type="ECO:0000259" key="4">
    <source>
        <dbReference type="PROSITE" id="PS01124"/>
    </source>
</evidence>
<dbReference type="PRINTS" id="PR00032">
    <property type="entry name" value="HTHARAC"/>
</dbReference>
<gene>
    <name evidence="5" type="ORF">DDZ44_11170</name>
</gene>
<protein>
    <recommendedName>
        <fullName evidence="4">HTH araC/xylS-type domain-containing protein</fullName>
    </recommendedName>
</protein>
<dbReference type="PROSITE" id="PS00041">
    <property type="entry name" value="HTH_ARAC_FAMILY_1"/>
    <property type="match status" value="1"/>
</dbReference>
<dbReference type="InterPro" id="IPR018062">
    <property type="entry name" value="HTH_AraC-typ_CS"/>
</dbReference>
<dbReference type="Pfam" id="PF12833">
    <property type="entry name" value="HTH_18"/>
    <property type="match status" value="1"/>
</dbReference>
<dbReference type="PANTHER" id="PTHR47893">
    <property type="entry name" value="REGULATORY PROTEIN PCHR"/>
    <property type="match status" value="1"/>
</dbReference>
<dbReference type="InterPro" id="IPR009057">
    <property type="entry name" value="Homeodomain-like_sf"/>
</dbReference>
<accession>A0A354Z0J4</accession>
<evidence type="ECO:0000313" key="5">
    <source>
        <dbReference type="EMBL" id="HBK54486.1"/>
    </source>
</evidence>
<organism evidence="5 6">
    <name type="scientific">Syntrophomonas wolfei</name>
    <dbReference type="NCBI Taxonomy" id="863"/>
    <lineage>
        <taxon>Bacteria</taxon>
        <taxon>Bacillati</taxon>
        <taxon>Bacillota</taxon>
        <taxon>Clostridia</taxon>
        <taxon>Eubacteriales</taxon>
        <taxon>Syntrophomonadaceae</taxon>
        <taxon>Syntrophomonas</taxon>
    </lineage>
</organism>
<evidence type="ECO:0000256" key="1">
    <source>
        <dbReference type="ARBA" id="ARBA00023015"/>
    </source>
</evidence>
<dbReference type="InterPro" id="IPR053142">
    <property type="entry name" value="PchR_regulatory_protein"/>
</dbReference>
<dbReference type="InterPro" id="IPR020449">
    <property type="entry name" value="Tscrpt_reg_AraC-type_HTH"/>
</dbReference>
<dbReference type="SUPFAM" id="SSF46689">
    <property type="entry name" value="Homeodomain-like"/>
    <property type="match status" value="2"/>
</dbReference>
<feature type="domain" description="HTH araC/xylS-type" evidence="4">
    <location>
        <begin position="252"/>
        <end position="350"/>
    </location>
</feature>
<comment type="caution">
    <text evidence="5">The sequence shown here is derived from an EMBL/GenBank/DDBJ whole genome shotgun (WGS) entry which is preliminary data.</text>
</comment>
<dbReference type="AlphaFoldDB" id="A0A354Z0J4"/>
<sequence>MDKYWNAYFLKNNRETGVREMNNRLMMKDIDEYYQVMNSELGIFEQIGSTCCYQIHPRWGKGLAERIILGNGVEINIWNMELVQDLKLVWQLEERCFEIMHCVEGHACYGGCESKNEKQIKTGEYGCWTNDGKQNWVHFSAELPWKSISICYAEGFIKSFLEMVPSLTDRQEVKSVLDYYNKGNDSCYLVSPDTELVFSEIMNCSQKGIARLLYIESKALEIFSLFIQNELLLRKHKNYKIFLSREDRLKLEQAKRIIVDNMLDPLSVAELALQIDLNVYKLKVGFKEMWGTTIFGYLRDMRMEKARFLLSGTHKNVAEVAQEVGYSNPSHFSTAFRKKYGINPHEYANHYRSL</sequence>
<dbReference type="Gene3D" id="1.10.10.60">
    <property type="entry name" value="Homeodomain-like"/>
    <property type="match status" value="1"/>
</dbReference>
<dbReference type="PROSITE" id="PS01124">
    <property type="entry name" value="HTH_ARAC_FAMILY_2"/>
    <property type="match status" value="1"/>
</dbReference>
<dbReference type="SMART" id="SM00342">
    <property type="entry name" value="HTH_ARAC"/>
    <property type="match status" value="1"/>
</dbReference>
<keyword evidence="3" id="KW-0804">Transcription</keyword>
<dbReference type="GO" id="GO:0043565">
    <property type="term" value="F:sequence-specific DNA binding"/>
    <property type="evidence" value="ECO:0007669"/>
    <property type="project" value="InterPro"/>
</dbReference>
<dbReference type="STRING" id="378794.GCA_001570625_01609"/>
<reference evidence="5 6" key="1">
    <citation type="journal article" date="2018" name="Nat. Biotechnol.">
        <title>A standardized bacterial taxonomy based on genome phylogeny substantially revises the tree of life.</title>
        <authorList>
            <person name="Parks D.H."/>
            <person name="Chuvochina M."/>
            <person name="Waite D.W."/>
            <person name="Rinke C."/>
            <person name="Skarshewski A."/>
            <person name="Chaumeil P.A."/>
            <person name="Hugenholtz P."/>
        </authorList>
    </citation>
    <scope>NUCLEOTIDE SEQUENCE [LARGE SCALE GENOMIC DNA]</scope>
    <source>
        <strain evidence="5">UBA10948</strain>
    </source>
</reference>
<evidence type="ECO:0000256" key="3">
    <source>
        <dbReference type="ARBA" id="ARBA00023163"/>
    </source>
</evidence>
<dbReference type="PANTHER" id="PTHR47893:SF1">
    <property type="entry name" value="REGULATORY PROTEIN PCHR"/>
    <property type="match status" value="1"/>
</dbReference>